<gene>
    <name evidence="1" type="ORF">FOXG_22706</name>
</gene>
<dbReference type="EMBL" id="DS231738">
    <property type="protein sequence ID" value="KNB19982.1"/>
    <property type="molecule type" value="Genomic_DNA"/>
</dbReference>
<name>A0A0J9WVR3_FUSO4</name>
<dbReference type="RefSeq" id="XP_018258027.1">
    <property type="nucleotide sequence ID" value="XM_018403113.1"/>
</dbReference>
<dbReference type="AlphaFoldDB" id="A0A0J9WVR3"/>
<evidence type="ECO:0000313" key="2">
    <source>
        <dbReference type="Proteomes" id="UP000009097"/>
    </source>
</evidence>
<reference evidence="1" key="1">
    <citation type="submission" date="2007-04" db="EMBL/GenBank/DDBJ databases">
        <authorList>
            <consortium name="The Broad Institute Genome Sequencing Platform"/>
            <person name="Birren B."/>
            <person name="Lander E."/>
            <person name="Galagan J."/>
            <person name="Nusbaum C."/>
            <person name="Devon K."/>
            <person name="Ma L.-J."/>
            <person name="Jaffe D."/>
            <person name="Butler J."/>
            <person name="Alvarez P."/>
            <person name="Gnerre S."/>
            <person name="Grabherr M."/>
            <person name="Kleber M."/>
            <person name="Mauceli E."/>
            <person name="Brockman W."/>
            <person name="MacCallum I.A."/>
            <person name="Young S."/>
            <person name="LaButti K."/>
            <person name="DeCaprio D."/>
            <person name="Crawford M."/>
            <person name="Koehrsen M."/>
            <person name="Engels R."/>
            <person name="Montgomery P."/>
            <person name="Pearson M."/>
            <person name="Howarth C."/>
            <person name="Larson L."/>
            <person name="White J."/>
            <person name="O'Leary S."/>
            <person name="Kodira C."/>
            <person name="Zeng Q."/>
            <person name="Yandava C."/>
            <person name="Alvarado L."/>
            <person name="Kistler C."/>
            <person name="Shim W.-B."/>
            <person name="Kang S."/>
            <person name="Woloshuk C."/>
        </authorList>
    </citation>
    <scope>NUCLEOTIDE SEQUENCE</scope>
    <source>
        <strain evidence="1">4287</strain>
    </source>
</reference>
<organism evidence="1 2">
    <name type="scientific">Fusarium oxysporum f. sp. lycopersici (strain 4287 / CBS 123668 / FGSC 9935 / NRRL 34936)</name>
    <name type="common">Fusarium vascular wilt of tomato</name>
    <dbReference type="NCBI Taxonomy" id="426428"/>
    <lineage>
        <taxon>Eukaryota</taxon>
        <taxon>Fungi</taxon>
        <taxon>Dikarya</taxon>
        <taxon>Ascomycota</taxon>
        <taxon>Pezizomycotina</taxon>
        <taxon>Sordariomycetes</taxon>
        <taxon>Hypocreomycetidae</taxon>
        <taxon>Hypocreales</taxon>
        <taxon>Nectriaceae</taxon>
        <taxon>Fusarium</taxon>
        <taxon>Fusarium oxysporum species complex</taxon>
    </lineage>
</organism>
<reference evidence="1" key="2">
    <citation type="journal article" date="2010" name="Nature">
        <title>Comparative genomics reveals mobile pathogenicity chromosomes in Fusarium.</title>
        <authorList>
            <person name="Ma L.J."/>
            <person name="van der Does H.C."/>
            <person name="Borkovich K.A."/>
            <person name="Coleman J.J."/>
            <person name="Daboussi M.J."/>
            <person name="Di Pietro A."/>
            <person name="Dufresne M."/>
            <person name="Freitag M."/>
            <person name="Grabherr M."/>
            <person name="Henrissat B."/>
            <person name="Houterman P.M."/>
            <person name="Kang S."/>
            <person name="Shim W.B."/>
            <person name="Woloshuk C."/>
            <person name="Xie X."/>
            <person name="Xu J.R."/>
            <person name="Antoniw J."/>
            <person name="Baker S.E."/>
            <person name="Bluhm B.H."/>
            <person name="Breakspear A."/>
            <person name="Brown D.W."/>
            <person name="Butchko R.A."/>
            <person name="Chapman S."/>
            <person name="Coulson R."/>
            <person name="Coutinho P.M."/>
            <person name="Danchin E.G."/>
            <person name="Diener A."/>
            <person name="Gale L.R."/>
            <person name="Gardiner D.M."/>
            <person name="Goff S."/>
            <person name="Hammond-Kosack K.E."/>
            <person name="Hilburn K."/>
            <person name="Hua-Van A."/>
            <person name="Jonkers W."/>
            <person name="Kazan K."/>
            <person name="Kodira C.D."/>
            <person name="Koehrsen M."/>
            <person name="Kumar L."/>
            <person name="Lee Y.H."/>
            <person name="Li L."/>
            <person name="Manners J.M."/>
            <person name="Miranda-Saavedra D."/>
            <person name="Mukherjee M."/>
            <person name="Park G."/>
            <person name="Park J."/>
            <person name="Park S.Y."/>
            <person name="Proctor R.H."/>
            <person name="Regev A."/>
            <person name="Ruiz-Roldan M.C."/>
            <person name="Sain D."/>
            <person name="Sakthikumar S."/>
            <person name="Sykes S."/>
            <person name="Schwartz D.C."/>
            <person name="Turgeon B.G."/>
            <person name="Wapinski I."/>
            <person name="Yoder O."/>
            <person name="Young S."/>
            <person name="Zeng Q."/>
            <person name="Zhou S."/>
            <person name="Galagan J."/>
            <person name="Cuomo C.A."/>
            <person name="Kistler H.C."/>
            <person name="Rep M."/>
        </authorList>
    </citation>
    <scope>NUCLEOTIDE SEQUENCE [LARGE SCALE GENOMIC DNA]</scope>
    <source>
        <strain evidence="1">4287</strain>
    </source>
</reference>
<proteinExistence type="predicted"/>
<dbReference type="Proteomes" id="UP000009097">
    <property type="component" value="Unassembled WGS sequence"/>
</dbReference>
<protein>
    <submittedName>
        <fullName evidence="1">Uncharacterized protein</fullName>
    </submittedName>
</protein>
<dbReference type="VEuPathDB" id="FungiDB:FOXG_22706"/>
<dbReference type="GeneID" id="28963412"/>
<evidence type="ECO:0000313" key="1">
    <source>
        <dbReference type="EMBL" id="KNB19982.1"/>
    </source>
</evidence>
<accession>A0A0J9WVR3</accession>
<dbReference type="KEGG" id="fox:FOXG_22706"/>
<sequence>MTPLLHEALAYSTRNYPLLIVNADKMATEKRKGTVAGTTVLHHKSKSSRPRSRSANLNVPKVHLRDEIFHVGYTGLSDRVYIYFDKRGRATLMNLQWKQVSFDAVRLSTRYHGAKNLQALVVGVKAREADKAALSGEI</sequence>